<dbReference type="PANTHER" id="PTHR43861:SF1">
    <property type="entry name" value="TRANS-ACONITATE 2-METHYLTRANSFERASE"/>
    <property type="match status" value="1"/>
</dbReference>
<comment type="caution">
    <text evidence="4">The sequence shown here is derived from an EMBL/GenBank/DDBJ whole genome shotgun (WGS) entry which is preliminary data.</text>
</comment>
<sequence>MDSPYTAFAAVYDALMHDVPYDRWAQRLDALLRAALAAPAGAAVADAACGTGALTVRLAQRGYRMTGADLSADMLRVAQEKARRSGLSIPFVQMDLRALRFHRPMDAIVCACDGVNYLTSRAALTAFFRAAHAALRPGGALLFDVSTRYKLAQVLGGNCFGEDLPACTYLWRNAYDPEQKLLEMRLNCFLPQPDGRYARFDEVHVQRAHSDRELKNALAGCGFAVERVYDGLTDAPAGARTERAQYVCRRLDG</sequence>
<dbReference type="EMBL" id="DVNZ01000121">
    <property type="protein sequence ID" value="HIU94260.1"/>
    <property type="molecule type" value="Genomic_DNA"/>
</dbReference>
<dbReference type="InterPro" id="IPR029063">
    <property type="entry name" value="SAM-dependent_MTases_sf"/>
</dbReference>
<dbReference type="GO" id="GO:0008168">
    <property type="term" value="F:methyltransferase activity"/>
    <property type="evidence" value="ECO:0007669"/>
    <property type="project" value="UniProtKB-KW"/>
</dbReference>
<keyword evidence="1 4" id="KW-0489">Methyltransferase</keyword>
<keyword evidence="2" id="KW-0808">Transferase</keyword>
<dbReference type="Proteomes" id="UP000824128">
    <property type="component" value="Unassembled WGS sequence"/>
</dbReference>
<dbReference type="PANTHER" id="PTHR43861">
    <property type="entry name" value="TRANS-ACONITATE 2-METHYLTRANSFERASE-RELATED"/>
    <property type="match status" value="1"/>
</dbReference>
<name>A0A9D1N391_9FIRM</name>
<evidence type="ECO:0000256" key="2">
    <source>
        <dbReference type="ARBA" id="ARBA00022679"/>
    </source>
</evidence>
<reference evidence="4" key="2">
    <citation type="journal article" date="2021" name="PeerJ">
        <title>Extensive microbial diversity within the chicken gut microbiome revealed by metagenomics and culture.</title>
        <authorList>
            <person name="Gilroy R."/>
            <person name="Ravi A."/>
            <person name="Getino M."/>
            <person name="Pursley I."/>
            <person name="Horton D.L."/>
            <person name="Alikhan N.F."/>
            <person name="Baker D."/>
            <person name="Gharbi K."/>
            <person name="Hall N."/>
            <person name="Watson M."/>
            <person name="Adriaenssens E.M."/>
            <person name="Foster-Nyarko E."/>
            <person name="Jarju S."/>
            <person name="Secka A."/>
            <person name="Antonio M."/>
            <person name="Oren A."/>
            <person name="Chaudhuri R.R."/>
            <person name="La Ragione R."/>
            <person name="Hildebrand F."/>
            <person name="Pallen M.J."/>
        </authorList>
    </citation>
    <scope>NUCLEOTIDE SEQUENCE</scope>
    <source>
        <strain evidence="4">ChiGjej2B2-16831</strain>
    </source>
</reference>
<dbReference type="InterPro" id="IPR041698">
    <property type="entry name" value="Methyltransf_25"/>
</dbReference>
<evidence type="ECO:0000313" key="5">
    <source>
        <dbReference type="Proteomes" id="UP000824128"/>
    </source>
</evidence>
<dbReference type="GO" id="GO:0032259">
    <property type="term" value="P:methylation"/>
    <property type="evidence" value="ECO:0007669"/>
    <property type="project" value="UniProtKB-KW"/>
</dbReference>
<dbReference type="AlphaFoldDB" id="A0A9D1N391"/>
<protein>
    <submittedName>
        <fullName evidence="4">Class I SAM-dependent methyltransferase</fullName>
    </submittedName>
</protein>
<dbReference type="Pfam" id="PF13649">
    <property type="entry name" value="Methyltransf_25"/>
    <property type="match status" value="1"/>
</dbReference>
<dbReference type="SUPFAM" id="SSF53335">
    <property type="entry name" value="S-adenosyl-L-methionine-dependent methyltransferases"/>
    <property type="match status" value="1"/>
</dbReference>
<evidence type="ECO:0000256" key="1">
    <source>
        <dbReference type="ARBA" id="ARBA00022603"/>
    </source>
</evidence>
<gene>
    <name evidence="4" type="ORF">IAD24_03790</name>
</gene>
<feature type="domain" description="Methyltransferase" evidence="3">
    <location>
        <begin position="44"/>
        <end position="139"/>
    </location>
</feature>
<organism evidence="4 5">
    <name type="scientific">Candidatus Aphodomorpha intestinavium</name>
    <dbReference type="NCBI Taxonomy" id="2840672"/>
    <lineage>
        <taxon>Bacteria</taxon>
        <taxon>Bacillati</taxon>
        <taxon>Bacillota</taxon>
        <taxon>Clostridia</taxon>
        <taxon>Eubacteriales</taxon>
        <taxon>Candidatus Aphodomorpha</taxon>
    </lineage>
</organism>
<dbReference type="Gene3D" id="2.20.25.110">
    <property type="entry name" value="S-adenosyl-L-methionine-dependent methyltransferases"/>
    <property type="match status" value="1"/>
</dbReference>
<accession>A0A9D1N391</accession>
<dbReference type="CDD" id="cd02440">
    <property type="entry name" value="AdoMet_MTases"/>
    <property type="match status" value="1"/>
</dbReference>
<evidence type="ECO:0000259" key="3">
    <source>
        <dbReference type="Pfam" id="PF13649"/>
    </source>
</evidence>
<proteinExistence type="predicted"/>
<evidence type="ECO:0000313" key="4">
    <source>
        <dbReference type="EMBL" id="HIU94260.1"/>
    </source>
</evidence>
<dbReference type="Gene3D" id="3.40.50.150">
    <property type="entry name" value="Vaccinia Virus protein VP39"/>
    <property type="match status" value="1"/>
</dbReference>
<reference evidence="4" key="1">
    <citation type="submission" date="2020-10" db="EMBL/GenBank/DDBJ databases">
        <authorList>
            <person name="Gilroy R."/>
        </authorList>
    </citation>
    <scope>NUCLEOTIDE SEQUENCE</scope>
    <source>
        <strain evidence="4">ChiGjej2B2-16831</strain>
    </source>
</reference>